<sequence length="123" mass="13820">MSIVIHDVCSIMVQFRTELPNATAHITFSSCTHSRLLQLQRAVGMCPRVAAHAATRQPTLGGGHFLFLTNLFFWQNTSVYFGGRCITDPQPQQLPLVALFWIVPLKYYHEPSCTLIVKSSQSK</sequence>
<gene>
    <name evidence="1" type="ORF">APLA_LOCUS15229</name>
</gene>
<accession>A0A8S1B1U0</accession>
<reference evidence="1 2" key="1">
    <citation type="submission" date="2020-04" db="EMBL/GenBank/DDBJ databases">
        <authorList>
            <person name="Wallbank WR R."/>
            <person name="Pardo Diaz C."/>
            <person name="Kozak K."/>
            <person name="Martin S."/>
            <person name="Jiggins C."/>
            <person name="Moest M."/>
            <person name="Warren A I."/>
            <person name="Byers J.R.P. K."/>
            <person name="Montejo-Kovacevich G."/>
            <person name="Yen C E."/>
        </authorList>
    </citation>
    <scope>NUCLEOTIDE SEQUENCE [LARGE SCALE GENOMIC DNA]</scope>
</reference>
<proteinExistence type="predicted"/>
<dbReference type="OrthoDB" id="2129233at2759"/>
<dbReference type="AlphaFoldDB" id="A0A8S1B1U0"/>
<name>A0A8S1B1U0_ARCPL</name>
<dbReference type="Proteomes" id="UP000494256">
    <property type="component" value="Unassembled WGS sequence"/>
</dbReference>
<evidence type="ECO:0000313" key="2">
    <source>
        <dbReference type="Proteomes" id="UP000494256"/>
    </source>
</evidence>
<organism evidence="1 2">
    <name type="scientific">Arctia plantaginis</name>
    <name type="common">Wood tiger moth</name>
    <name type="synonym">Phalaena plantaginis</name>
    <dbReference type="NCBI Taxonomy" id="874455"/>
    <lineage>
        <taxon>Eukaryota</taxon>
        <taxon>Metazoa</taxon>
        <taxon>Ecdysozoa</taxon>
        <taxon>Arthropoda</taxon>
        <taxon>Hexapoda</taxon>
        <taxon>Insecta</taxon>
        <taxon>Pterygota</taxon>
        <taxon>Neoptera</taxon>
        <taxon>Endopterygota</taxon>
        <taxon>Lepidoptera</taxon>
        <taxon>Glossata</taxon>
        <taxon>Ditrysia</taxon>
        <taxon>Noctuoidea</taxon>
        <taxon>Erebidae</taxon>
        <taxon>Arctiinae</taxon>
        <taxon>Arctia</taxon>
    </lineage>
</organism>
<protein>
    <submittedName>
        <fullName evidence="1">Uncharacterized protein</fullName>
    </submittedName>
</protein>
<evidence type="ECO:0000313" key="1">
    <source>
        <dbReference type="EMBL" id="CAB3255511.1"/>
    </source>
</evidence>
<dbReference type="EMBL" id="CADEBD010000443">
    <property type="protein sequence ID" value="CAB3255511.1"/>
    <property type="molecule type" value="Genomic_DNA"/>
</dbReference>
<comment type="caution">
    <text evidence="1">The sequence shown here is derived from an EMBL/GenBank/DDBJ whole genome shotgun (WGS) entry which is preliminary data.</text>
</comment>